<name>A0ABW0N2E8_9ACTN</name>
<feature type="transmembrane region" description="Helical" evidence="2">
    <location>
        <begin position="61"/>
        <end position="89"/>
    </location>
</feature>
<proteinExistence type="predicted"/>
<keyword evidence="2" id="KW-1133">Transmembrane helix</keyword>
<evidence type="ECO:0000313" key="4">
    <source>
        <dbReference type="Proteomes" id="UP001595956"/>
    </source>
</evidence>
<feature type="compositionally biased region" description="Low complexity" evidence="1">
    <location>
        <begin position="17"/>
        <end position="43"/>
    </location>
</feature>
<feature type="compositionally biased region" description="Pro residues" evidence="1">
    <location>
        <begin position="1"/>
        <end position="16"/>
    </location>
</feature>
<dbReference type="Proteomes" id="UP001595956">
    <property type="component" value="Unassembled WGS sequence"/>
</dbReference>
<feature type="transmembrane region" description="Helical" evidence="2">
    <location>
        <begin position="110"/>
        <end position="138"/>
    </location>
</feature>
<keyword evidence="2" id="KW-0812">Transmembrane</keyword>
<evidence type="ECO:0000313" key="3">
    <source>
        <dbReference type="EMBL" id="MFC5494344.1"/>
    </source>
</evidence>
<evidence type="ECO:0000256" key="2">
    <source>
        <dbReference type="SAM" id="Phobius"/>
    </source>
</evidence>
<reference evidence="4" key="1">
    <citation type="journal article" date="2019" name="Int. J. Syst. Evol. Microbiol.">
        <title>The Global Catalogue of Microorganisms (GCM) 10K type strain sequencing project: providing services to taxonomists for standard genome sequencing and annotation.</title>
        <authorList>
            <consortium name="The Broad Institute Genomics Platform"/>
            <consortium name="The Broad Institute Genome Sequencing Center for Infectious Disease"/>
            <person name="Wu L."/>
            <person name="Ma J."/>
        </authorList>
    </citation>
    <scope>NUCLEOTIDE SEQUENCE [LARGE SCALE GENOMIC DNA]</scope>
    <source>
        <strain evidence="4">KACC 13778</strain>
    </source>
</reference>
<organism evidence="3 4">
    <name type="scientific">Nocardioides caricicola</name>
    <dbReference type="NCBI Taxonomy" id="634770"/>
    <lineage>
        <taxon>Bacteria</taxon>
        <taxon>Bacillati</taxon>
        <taxon>Actinomycetota</taxon>
        <taxon>Actinomycetes</taxon>
        <taxon>Propionibacteriales</taxon>
        <taxon>Nocardioidaceae</taxon>
        <taxon>Nocardioides</taxon>
    </lineage>
</organism>
<protein>
    <recommendedName>
        <fullName evidence="5">DUF4190 domain-containing protein</fullName>
    </recommendedName>
</protein>
<gene>
    <name evidence="3" type="ORF">ACFPKY_14600</name>
</gene>
<accession>A0ABW0N2E8</accession>
<dbReference type="RefSeq" id="WP_345180390.1">
    <property type="nucleotide sequence ID" value="NZ_BAABFQ010000007.1"/>
</dbReference>
<feature type="region of interest" description="Disordered" evidence="1">
    <location>
        <begin position="1"/>
        <end position="51"/>
    </location>
</feature>
<evidence type="ECO:0008006" key="5">
    <source>
        <dbReference type="Google" id="ProtNLM"/>
    </source>
</evidence>
<keyword evidence="2" id="KW-0472">Membrane</keyword>
<comment type="caution">
    <text evidence="3">The sequence shown here is derived from an EMBL/GenBank/DDBJ whole genome shotgun (WGS) entry which is preliminary data.</text>
</comment>
<sequence>MSNPEQPPYGEQPPQQPHQQQPGGFQQGFQQQFQPPYGQQPPYAYNFTPQPPAHNSATTAMALGLIGLIGLLFCGGLTLILSPFAWAIGGKAVREIDANPGAYSGREQAFAGKVMGIIGTVLLVLGVLAFALFIGWVVTLDSSTLD</sequence>
<dbReference type="EMBL" id="JBHSMD010000004">
    <property type="protein sequence ID" value="MFC5494344.1"/>
    <property type="molecule type" value="Genomic_DNA"/>
</dbReference>
<evidence type="ECO:0000256" key="1">
    <source>
        <dbReference type="SAM" id="MobiDB-lite"/>
    </source>
</evidence>
<keyword evidence="4" id="KW-1185">Reference proteome</keyword>